<dbReference type="Proteomes" id="UP000053144">
    <property type="component" value="Chromosome 8"/>
</dbReference>
<proteinExistence type="predicted"/>
<evidence type="ECO:0000313" key="2">
    <source>
        <dbReference type="EMBL" id="KOM49690.1"/>
    </source>
</evidence>
<sequence>MAEKMKIVAALWCGSGKNSRLSVDGGDGGAIAERQGVGMNGGERLCMTEEDDDKSREEDSGRAAEVKVDGGDSRRHGVGSTRMALRMVAERRGFSAAARVSVEKIMLMC</sequence>
<gene>
    <name evidence="2" type="ORF">LR48_Vigan08g051700</name>
</gene>
<evidence type="ECO:0000313" key="3">
    <source>
        <dbReference type="Proteomes" id="UP000053144"/>
    </source>
</evidence>
<dbReference type="Gramene" id="KOM49690">
    <property type="protein sequence ID" value="KOM49690"/>
    <property type="gene ID" value="LR48_Vigan08g051700"/>
</dbReference>
<accession>A0A0L9V3P3</accession>
<dbReference type="EMBL" id="CM003378">
    <property type="protein sequence ID" value="KOM49690.1"/>
    <property type="molecule type" value="Genomic_DNA"/>
</dbReference>
<feature type="compositionally biased region" description="Basic and acidic residues" evidence="1">
    <location>
        <begin position="53"/>
        <end position="75"/>
    </location>
</feature>
<reference evidence="3" key="1">
    <citation type="journal article" date="2015" name="Proc. Natl. Acad. Sci. U.S.A.">
        <title>Genome sequencing of adzuki bean (Vigna angularis) provides insight into high starch and low fat accumulation and domestication.</title>
        <authorList>
            <person name="Yang K."/>
            <person name="Tian Z."/>
            <person name="Chen C."/>
            <person name="Luo L."/>
            <person name="Zhao B."/>
            <person name="Wang Z."/>
            <person name="Yu L."/>
            <person name="Li Y."/>
            <person name="Sun Y."/>
            <person name="Li W."/>
            <person name="Chen Y."/>
            <person name="Li Y."/>
            <person name="Zhang Y."/>
            <person name="Ai D."/>
            <person name="Zhao J."/>
            <person name="Shang C."/>
            <person name="Ma Y."/>
            <person name="Wu B."/>
            <person name="Wang M."/>
            <person name="Gao L."/>
            <person name="Sun D."/>
            <person name="Zhang P."/>
            <person name="Guo F."/>
            <person name="Wang W."/>
            <person name="Li Y."/>
            <person name="Wang J."/>
            <person name="Varshney R.K."/>
            <person name="Wang J."/>
            <person name="Ling H.Q."/>
            <person name="Wan P."/>
        </authorList>
    </citation>
    <scope>NUCLEOTIDE SEQUENCE</scope>
    <source>
        <strain evidence="3">cv. Jingnong 6</strain>
    </source>
</reference>
<dbReference type="AlphaFoldDB" id="A0A0L9V3P3"/>
<feature type="region of interest" description="Disordered" evidence="1">
    <location>
        <begin position="42"/>
        <end position="78"/>
    </location>
</feature>
<protein>
    <submittedName>
        <fullName evidence="2">Uncharacterized protein</fullName>
    </submittedName>
</protein>
<organism evidence="2 3">
    <name type="scientific">Phaseolus angularis</name>
    <name type="common">Azuki bean</name>
    <name type="synonym">Vigna angularis</name>
    <dbReference type="NCBI Taxonomy" id="3914"/>
    <lineage>
        <taxon>Eukaryota</taxon>
        <taxon>Viridiplantae</taxon>
        <taxon>Streptophyta</taxon>
        <taxon>Embryophyta</taxon>
        <taxon>Tracheophyta</taxon>
        <taxon>Spermatophyta</taxon>
        <taxon>Magnoliopsida</taxon>
        <taxon>eudicotyledons</taxon>
        <taxon>Gunneridae</taxon>
        <taxon>Pentapetalae</taxon>
        <taxon>rosids</taxon>
        <taxon>fabids</taxon>
        <taxon>Fabales</taxon>
        <taxon>Fabaceae</taxon>
        <taxon>Papilionoideae</taxon>
        <taxon>50 kb inversion clade</taxon>
        <taxon>NPAAA clade</taxon>
        <taxon>indigoferoid/millettioid clade</taxon>
        <taxon>Phaseoleae</taxon>
        <taxon>Vigna</taxon>
    </lineage>
</organism>
<evidence type="ECO:0000256" key="1">
    <source>
        <dbReference type="SAM" id="MobiDB-lite"/>
    </source>
</evidence>
<name>A0A0L9V3P3_PHAAN</name>